<dbReference type="GO" id="GO:0003677">
    <property type="term" value="F:DNA binding"/>
    <property type="evidence" value="ECO:0007669"/>
    <property type="project" value="UniProtKB-KW"/>
</dbReference>
<keyword evidence="4" id="KW-0804">Transcription</keyword>
<dbReference type="Pfam" id="PF00010">
    <property type="entry name" value="HLH"/>
    <property type="match status" value="1"/>
</dbReference>
<dbReference type="InterPro" id="IPR045843">
    <property type="entry name" value="IND-like"/>
</dbReference>
<dbReference type="GO" id="GO:0005634">
    <property type="term" value="C:nucleus"/>
    <property type="evidence" value="ECO:0007669"/>
    <property type="project" value="UniProtKB-SubCell"/>
</dbReference>
<dbReference type="AlphaFoldDB" id="A0A7N0ZVH6"/>
<protein>
    <recommendedName>
        <fullName evidence="7">BHLH domain-containing protein</fullName>
    </recommendedName>
</protein>
<evidence type="ECO:0000256" key="4">
    <source>
        <dbReference type="ARBA" id="ARBA00023163"/>
    </source>
</evidence>
<reference evidence="8" key="1">
    <citation type="submission" date="2021-01" db="UniProtKB">
        <authorList>
            <consortium name="EnsemblPlants"/>
        </authorList>
    </citation>
    <scope>IDENTIFICATION</scope>
</reference>
<keyword evidence="5" id="KW-0539">Nucleus</keyword>
<evidence type="ECO:0000256" key="3">
    <source>
        <dbReference type="ARBA" id="ARBA00023125"/>
    </source>
</evidence>
<dbReference type="Gene3D" id="4.10.280.10">
    <property type="entry name" value="Helix-loop-helix DNA-binding domain"/>
    <property type="match status" value="1"/>
</dbReference>
<feature type="domain" description="BHLH" evidence="7">
    <location>
        <begin position="322"/>
        <end position="371"/>
    </location>
</feature>
<evidence type="ECO:0000256" key="6">
    <source>
        <dbReference type="SAM" id="MobiDB-lite"/>
    </source>
</evidence>
<dbReference type="InterPro" id="IPR036638">
    <property type="entry name" value="HLH_DNA-bd_sf"/>
</dbReference>
<evidence type="ECO:0000256" key="1">
    <source>
        <dbReference type="ARBA" id="ARBA00004123"/>
    </source>
</evidence>
<dbReference type="InterPro" id="IPR011598">
    <property type="entry name" value="bHLH_dom"/>
</dbReference>
<keyword evidence="9" id="KW-1185">Reference proteome</keyword>
<dbReference type="SMART" id="SM00353">
    <property type="entry name" value="HLH"/>
    <property type="match status" value="1"/>
</dbReference>
<name>A0A7N0ZVH6_KALFE</name>
<organism evidence="8 9">
    <name type="scientific">Kalanchoe fedtschenkoi</name>
    <name type="common">Lavender scallops</name>
    <name type="synonym">South American air plant</name>
    <dbReference type="NCBI Taxonomy" id="63787"/>
    <lineage>
        <taxon>Eukaryota</taxon>
        <taxon>Viridiplantae</taxon>
        <taxon>Streptophyta</taxon>
        <taxon>Embryophyta</taxon>
        <taxon>Tracheophyta</taxon>
        <taxon>Spermatophyta</taxon>
        <taxon>Magnoliopsida</taxon>
        <taxon>eudicotyledons</taxon>
        <taxon>Gunneridae</taxon>
        <taxon>Pentapetalae</taxon>
        <taxon>Saxifragales</taxon>
        <taxon>Crassulaceae</taxon>
        <taxon>Kalanchoe</taxon>
    </lineage>
</organism>
<feature type="compositionally biased region" description="Basic and acidic residues" evidence="6">
    <location>
        <begin position="209"/>
        <end position="228"/>
    </location>
</feature>
<dbReference type="Proteomes" id="UP000594263">
    <property type="component" value="Unplaced"/>
</dbReference>
<dbReference type="SUPFAM" id="SSF47459">
    <property type="entry name" value="HLH, helix-loop-helix DNA-binding domain"/>
    <property type="match status" value="1"/>
</dbReference>
<evidence type="ECO:0000259" key="7">
    <source>
        <dbReference type="PROSITE" id="PS50888"/>
    </source>
</evidence>
<evidence type="ECO:0000256" key="2">
    <source>
        <dbReference type="ARBA" id="ARBA00023015"/>
    </source>
</evidence>
<accession>A0A7N0ZVH6</accession>
<proteinExistence type="predicted"/>
<dbReference type="GO" id="GO:0046983">
    <property type="term" value="F:protein dimerization activity"/>
    <property type="evidence" value="ECO:0007669"/>
    <property type="project" value="InterPro"/>
</dbReference>
<keyword evidence="2" id="KW-0805">Transcription regulation</keyword>
<dbReference type="PANTHER" id="PTHR45914:SF12">
    <property type="entry name" value="TRANSCRIPTION FACTOR BHLH87"/>
    <property type="match status" value="1"/>
</dbReference>
<evidence type="ECO:0000256" key="5">
    <source>
        <dbReference type="ARBA" id="ARBA00023242"/>
    </source>
</evidence>
<keyword evidence="3" id="KW-0238">DNA-binding</keyword>
<dbReference type="EnsemblPlants" id="Kaladp0040s0499.1.v1.1">
    <property type="protein sequence ID" value="Kaladp0040s0499.1.v1.1.CDS.1"/>
    <property type="gene ID" value="Kaladp0040s0499.v1.1"/>
</dbReference>
<evidence type="ECO:0000313" key="9">
    <source>
        <dbReference type="Proteomes" id="UP000594263"/>
    </source>
</evidence>
<dbReference type="GO" id="GO:0003700">
    <property type="term" value="F:DNA-binding transcription factor activity"/>
    <property type="evidence" value="ECO:0007669"/>
    <property type="project" value="InterPro"/>
</dbReference>
<comment type="subcellular location">
    <subcellularLocation>
        <location evidence="1">Nucleus</location>
    </subcellularLocation>
</comment>
<evidence type="ECO:0000313" key="8">
    <source>
        <dbReference type="EnsemblPlants" id="Kaladp0040s0499.1.v1.1.CDS.1"/>
    </source>
</evidence>
<dbReference type="Gramene" id="Kaladp0040s0499.1.v1.1">
    <property type="protein sequence ID" value="Kaladp0040s0499.1.v1.1.CDS.1"/>
    <property type="gene ID" value="Kaladp0040s0499.v1.1"/>
</dbReference>
<dbReference type="PANTHER" id="PTHR45914">
    <property type="entry name" value="TRANSCRIPTION FACTOR HEC3-RELATED"/>
    <property type="match status" value="1"/>
</dbReference>
<feature type="region of interest" description="Disordered" evidence="6">
    <location>
        <begin position="206"/>
        <end position="229"/>
    </location>
</feature>
<sequence>MEQIGWNVIQPIVPDQNNASSCSSAWRNQQQQAAAEGVSNSYHNNGSPMYATRMAASIVDLHDFDVTTTNGNKEVDSRVGKQCAYPGLIYRLADKHQEAETVSTIGSSLPTSNSFPQLHQNSSSSILTTNTTPLINTCSNLSANDSANNTNLLGIEGAGVSSIDALLMPSSAVSSRKRKAAVGEEAQYYSYNGRLHAAGRANIPTQFNKLDDNDENPRKRTSGEKEELTTIYDHSSSGAEAVGGLSQLIIPANKLAQTDCQQSIMPTSGNIISFQLGAMLSPEKDAGIAEMKELVYMAAALRPVNLGVEEVVEKPTRKNVRISSDPQTAAARQRRERISERIRVLQRLVPGGHKMDTATMLDEAANYLKFLRSQVKALEKTATFGFSSNNFLTSTHL</sequence>
<dbReference type="PROSITE" id="PS50888">
    <property type="entry name" value="BHLH"/>
    <property type="match status" value="1"/>
</dbReference>